<gene>
    <name evidence="1" type="ORF">PIB30_112001</name>
</gene>
<organism evidence="1 2">
    <name type="scientific">Stylosanthes scabra</name>
    <dbReference type="NCBI Taxonomy" id="79078"/>
    <lineage>
        <taxon>Eukaryota</taxon>
        <taxon>Viridiplantae</taxon>
        <taxon>Streptophyta</taxon>
        <taxon>Embryophyta</taxon>
        <taxon>Tracheophyta</taxon>
        <taxon>Spermatophyta</taxon>
        <taxon>Magnoliopsida</taxon>
        <taxon>eudicotyledons</taxon>
        <taxon>Gunneridae</taxon>
        <taxon>Pentapetalae</taxon>
        <taxon>rosids</taxon>
        <taxon>fabids</taxon>
        <taxon>Fabales</taxon>
        <taxon>Fabaceae</taxon>
        <taxon>Papilionoideae</taxon>
        <taxon>50 kb inversion clade</taxon>
        <taxon>dalbergioids sensu lato</taxon>
        <taxon>Dalbergieae</taxon>
        <taxon>Pterocarpus clade</taxon>
        <taxon>Stylosanthes</taxon>
    </lineage>
</organism>
<protein>
    <recommendedName>
        <fullName evidence="3">Ubiquitin-like protease family profile domain-containing protein</fullName>
    </recommendedName>
</protein>
<dbReference type="Proteomes" id="UP001341840">
    <property type="component" value="Unassembled WGS sequence"/>
</dbReference>
<evidence type="ECO:0000313" key="2">
    <source>
        <dbReference type="Proteomes" id="UP001341840"/>
    </source>
</evidence>
<sequence>MTHLIEEFNNSKKYTSIGIEFDAPCWEPEKITHQHLLIGPVVFRGHWWCYAVNRRDRMLYVIDSLTHHPQGDRKKLDSWMAKKFEEIMGLLDQNFLVTGLGLPIKYAVVPKQPNQ</sequence>
<reference evidence="1 2" key="1">
    <citation type="journal article" date="2023" name="Plants (Basel)">
        <title>Bridging the Gap: Combining Genomics and Transcriptomics Approaches to Understand Stylosanthes scabra, an Orphan Legume from the Brazilian Caatinga.</title>
        <authorList>
            <person name="Ferreira-Neto J.R.C."/>
            <person name="da Silva M.D."/>
            <person name="Binneck E."/>
            <person name="de Melo N.F."/>
            <person name="da Silva R.H."/>
            <person name="de Melo A.L.T.M."/>
            <person name="Pandolfi V."/>
            <person name="Bustamante F.O."/>
            <person name="Brasileiro-Vidal A.C."/>
            <person name="Benko-Iseppon A.M."/>
        </authorList>
    </citation>
    <scope>NUCLEOTIDE SEQUENCE [LARGE SCALE GENOMIC DNA]</scope>
    <source>
        <tissue evidence="1">Leaves</tissue>
    </source>
</reference>
<keyword evidence="2" id="KW-1185">Reference proteome</keyword>
<dbReference type="SUPFAM" id="SSF54001">
    <property type="entry name" value="Cysteine proteinases"/>
    <property type="match status" value="1"/>
</dbReference>
<comment type="caution">
    <text evidence="1">The sequence shown here is derived from an EMBL/GenBank/DDBJ whole genome shotgun (WGS) entry which is preliminary data.</text>
</comment>
<dbReference type="Gene3D" id="3.40.395.10">
    <property type="entry name" value="Adenoviral Proteinase, Chain A"/>
    <property type="match status" value="1"/>
</dbReference>
<dbReference type="EMBL" id="JASCZI010098215">
    <property type="protein sequence ID" value="MED6154396.1"/>
    <property type="molecule type" value="Genomic_DNA"/>
</dbReference>
<name>A0ABU6TZX0_9FABA</name>
<dbReference type="InterPro" id="IPR038765">
    <property type="entry name" value="Papain-like_cys_pep_sf"/>
</dbReference>
<evidence type="ECO:0008006" key="3">
    <source>
        <dbReference type="Google" id="ProtNLM"/>
    </source>
</evidence>
<evidence type="ECO:0000313" key="1">
    <source>
        <dbReference type="EMBL" id="MED6154396.1"/>
    </source>
</evidence>
<accession>A0ABU6TZX0</accession>
<proteinExistence type="predicted"/>